<feature type="transmembrane region" description="Helical" evidence="1">
    <location>
        <begin position="55"/>
        <end position="85"/>
    </location>
</feature>
<evidence type="ECO:0000313" key="3">
    <source>
        <dbReference type="Proteomes" id="UP000655037"/>
    </source>
</evidence>
<accession>A0AAE2RBE4</accession>
<name>A0AAE2RBE4_AGRVI</name>
<keyword evidence="1" id="KW-0472">Membrane</keyword>
<evidence type="ECO:0000313" key="2">
    <source>
        <dbReference type="EMBL" id="MBF2715206.1"/>
    </source>
</evidence>
<comment type="caution">
    <text evidence="2">The sequence shown here is derived from an EMBL/GenBank/DDBJ whole genome shotgun (WGS) entry which is preliminary data.</text>
</comment>
<keyword evidence="1" id="KW-1133">Transmembrane helix</keyword>
<dbReference type="AlphaFoldDB" id="A0AAE2RBE4"/>
<gene>
    <name evidence="2" type="ORF">IEI95_013380</name>
</gene>
<dbReference type="EMBL" id="JACXXJ020000005">
    <property type="protein sequence ID" value="MBF2715206.1"/>
    <property type="molecule type" value="Genomic_DNA"/>
</dbReference>
<protein>
    <submittedName>
        <fullName evidence="2">Uncharacterized protein</fullName>
    </submittedName>
</protein>
<dbReference type="RefSeq" id="WP_156535416.1">
    <property type="nucleotide sequence ID" value="NZ_JACXXJ020000005.1"/>
</dbReference>
<feature type="transmembrane region" description="Helical" evidence="1">
    <location>
        <begin position="97"/>
        <end position="117"/>
    </location>
</feature>
<sequence>MENRQAIVLLAAYCCAILAGLILLEITVILAKAAGPVVSGKTEFSWSSLRHSIASMMHILPVALIIGFPLALFGALPFTGLFLAAAGKFWPTSQKSFVIYGSIIPGFSILILLAIFIPPPITTINPTGIWPIDYWPFSNQPIKSFMDYTLSMLNFIILAMPSGAFAGYVFWRMGFRNDPVN</sequence>
<feature type="transmembrane region" description="Helical" evidence="1">
    <location>
        <begin position="148"/>
        <end position="171"/>
    </location>
</feature>
<reference evidence="2" key="1">
    <citation type="submission" date="2020-11" db="EMBL/GenBank/DDBJ databases">
        <title>Agrobacterium vitis strain K377 genome.</title>
        <authorList>
            <person name="Xi H."/>
        </authorList>
    </citation>
    <scope>NUCLEOTIDE SEQUENCE</scope>
    <source>
        <strain evidence="2">K377</strain>
    </source>
</reference>
<keyword evidence="1" id="KW-0812">Transmembrane</keyword>
<proteinExistence type="predicted"/>
<dbReference type="Proteomes" id="UP000655037">
    <property type="component" value="Unassembled WGS sequence"/>
</dbReference>
<organism evidence="2 3">
    <name type="scientific">Agrobacterium vitis</name>
    <name type="common">Rhizobium vitis</name>
    <dbReference type="NCBI Taxonomy" id="373"/>
    <lineage>
        <taxon>Bacteria</taxon>
        <taxon>Pseudomonadati</taxon>
        <taxon>Pseudomonadota</taxon>
        <taxon>Alphaproteobacteria</taxon>
        <taxon>Hyphomicrobiales</taxon>
        <taxon>Rhizobiaceae</taxon>
        <taxon>Rhizobium/Agrobacterium group</taxon>
        <taxon>Agrobacterium</taxon>
    </lineage>
</organism>
<evidence type="ECO:0000256" key="1">
    <source>
        <dbReference type="SAM" id="Phobius"/>
    </source>
</evidence>